<evidence type="ECO:0000313" key="3">
    <source>
        <dbReference type="EMBL" id="OCA14532.1"/>
    </source>
</evidence>
<feature type="domain" description="TAF1C helical bundle" evidence="2">
    <location>
        <begin position="834"/>
        <end position="970"/>
    </location>
</feature>
<feature type="non-terminal residue" evidence="3">
    <location>
        <position position="1134"/>
    </location>
</feature>
<dbReference type="PANTHER" id="PTHR15319:SF1">
    <property type="entry name" value="TATA BOX-BINDING PROTEIN-ASSOCIATED FACTOR RNA POLYMERASE I SUBUNIT C"/>
    <property type="match status" value="1"/>
</dbReference>
<feature type="domain" description="TAF1C helical bundle" evidence="2">
    <location>
        <begin position="659"/>
        <end position="715"/>
    </location>
</feature>
<evidence type="ECO:0000259" key="2">
    <source>
        <dbReference type="Pfam" id="PF20642"/>
    </source>
</evidence>
<reference evidence="3" key="2">
    <citation type="journal article" date="2010" name="Science">
        <title>The genome of the Western clawed frog Xenopus tropicalis.</title>
        <authorList>
            <person name="Hellsten U."/>
            <person name="Harland R.M."/>
            <person name="Gilchrist M.J."/>
            <person name="Hendrix D."/>
            <person name="Jurka J."/>
            <person name="Kapitonov V."/>
            <person name="Ovcharenko I."/>
            <person name="Putnam N.H."/>
            <person name="Shu S."/>
            <person name="Taher L."/>
            <person name="Blitz I.L."/>
            <person name="Blumberg B."/>
            <person name="Dichmann D.S."/>
            <person name="Dubchak I."/>
            <person name="Amaya E."/>
            <person name="Detter J.C."/>
            <person name="Fletcher R."/>
            <person name="Gerhard D.S."/>
            <person name="Goodstein D."/>
            <person name="Graves T."/>
            <person name="Grigoriev I.V."/>
            <person name="Grimwood J."/>
            <person name="Kawashima T."/>
            <person name="Lindquist E."/>
            <person name="Lucas S.M."/>
            <person name="Mead P.E."/>
            <person name="Mitros T."/>
            <person name="Ogino H."/>
            <person name="Ohta Y."/>
            <person name="Poliakov A.V."/>
            <person name="Pollet N."/>
            <person name="Robert J."/>
            <person name="Salamov A."/>
            <person name="Sater A.K."/>
            <person name="Schmutz J."/>
            <person name="Terry A."/>
            <person name="Vize P.D."/>
            <person name="Warren W.C."/>
            <person name="Wells D."/>
            <person name="Wills A."/>
            <person name="Wilson R.K."/>
            <person name="Zimmerman L.B."/>
            <person name="Zorn A.M."/>
            <person name="Grainger R."/>
            <person name="Grammer T."/>
            <person name="Khokha M.K."/>
            <person name="Richardson P.M."/>
            <person name="Rokhsar D.S."/>
        </authorList>
    </citation>
    <scope>NUCLEOTIDE SEQUENCE [LARGE SCALE GENOMIC DNA]</scope>
    <source>
        <strain evidence="3">Nigerian</strain>
    </source>
</reference>
<feature type="compositionally biased region" description="Low complexity" evidence="1">
    <location>
        <begin position="1110"/>
        <end position="1134"/>
    </location>
</feature>
<sequence>MEEPGQFCLEEWAIIAGPGISTPHCPITTQPGISTPHCFYYYPGISTPHCPITTQPGISTPHCPITTQVSVPHTHTASLLPRYRDPALPHYYPARYQYPTLAHYYPGISTPYPHCPITTQVSVPHTHTASLLPRDRYPALPPYYPGNNYPLPTTAPLLPRYQYPIPTLPHYYPGIRTPHCPITTQVSVPHTHTASLLPRYQYPIPTLPHYYPGISTPHCLITTQVSVPHTHTAAPLLPRYQYPIHALPHYYPGISTPHCPITTQVSIPRTAPLLPMYPYPALPPLLHMYPFPALPHYYPGISTPHCLITTQVSVPHTASLLPRYQYPIPTLPHYYPGISTPHCPITTQHHIPKLHHYYRVSSTPNITSTIITKVSAAATPAVPSQQRYPYPALPHYYPGIRTPYCPITTQVSVPRTAPLLPRYQYPIPTLLPHYYPGISTPHCLITTQVSVPRTAPLLPRYPYPALPHYYPGIRTPYCPITTQVSVPRTAPLLPRYQYPIPTLLPHYYPGISTPHCLITTQYSVYIMDERFPLVPLLKWDHTFQSPPCFAHVVPNGTSSQSNKVLLGSQRGETLLLQYTVREGSRLGETLQFSRSWGASAIVLVWLCPGALGHFVPKLAFGQSLRLPRGTRERFAKNFLFPECLAHLPVLQPLHQDYVAQRLASPGAGLAAAHVTSDQDSVIVFSLTELGDLFYLPLLHQAAESQEYWGNDQDPSCSPVSDQGASITNQREQHEGQSPGGPHSPQRASALSNHNAESMISRVEGQTPGGGGATASLPELDPTVCPLSSESDPSTQNGSAPVANGSAPVANGSARVANGCVYSTNLQPENRTGVSHLSSWSLRCLQRWLRALLLGVAPKGPGRPKFRTKKFLKGLEVGESGPELAEQRRTLLESMKGGTLVRLDTPPVSGVLGPLNPQTWKDPLSQRLTAAWNGQLGSWWEEFLGLNRHSKVQSLRERRRRQKLQRAKSLSRLSGSFASSLSLDSSACDMDQGSVWSCHSEPLSEPEPRPSPIGRKRLRSPPPGQEPVWADTQDSAASTGTLHRDLGGNSQTPQDSSTQSHAPNSPLVSSQFLRSRGIPRERRQTVQDFISLLGAPTEPQTHPRNPPDSAFPSQNFSLSQQSQSLSQRFQSRFPA</sequence>
<dbReference type="InterPro" id="IPR038801">
    <property type="entry name" value="TAF1C"/>
</dbReference>
<dbReference type="AlphaFoldDB" id="A0A1B8XV64"/>
<feature type="compositionally biased region" description="Polar residues" evidence="1">
    <location>
        <begin position="745"/>
        <end position="757"/>
    </location>
</feature>
<dbReference type="InterPro" id="IPR049090">
    <property type="entry name" value="TAF1C_HB"/>
</dbReference>
<gene>
    <name evidence="3" type="ORF">XENTR_v90026601mg</name>
</gene>
<feature type="region of interest" description="Disordered" evidence="1">
    <location>
        <begin position="996"/>
        <end position="1134"/>
    </location>
</feature>
<evidence type="ECO:0000256" key="1">
    <source>
        <dbReference type="SAM" id="MobiDB-lite"/>
    </source>
</evidence>
<proteinExistence type="predicted"/>
<reference evidence="3" key="3">
    <citation type="submission" date="2016-05" db="EMBL/GenBank/DDBJ databases">
        <title>WGS assembly of Xenopus tropicalis.</title>
        <authorList>
            <person name="Sessions A."/>
            <person name="Jenkins J."/>
            <person name="Mitros T."/>
            <person name="Lyons J.T."/>
            <person name="Dichmann D.S."/>
            <person name="Robert J."/>
            <person name="Harland R.M."/>
            <person name="Rokhsar D.S."/>
        </authorList>
    </citation>
    <scope>NUCLEOTIDE SEQUENCE</scope>
    <source>
        <strain evidence="3">Nigerian</strain>
    </source>
</reference>
<dbReference type="PANTHER" id="PTHR15319">
    <property type="entry name" value="TATA BOX-BINDING PROTEIN ASSOCIATED FACTOR RNA POLYMERASE I SUBUNIT C"/>
    <property type="match status" value="1"/>
</dbReference>
<feature type="compositionally biased region" description="Polar residues" evidence="1">
    <location>
        <begin position="1047"/>
        <end position="1072"/>
    </location>
</feature>
<feature type="compositionally biased region" description="Polar residues" evidence="1">
    <location>
        <begin position="785"/>
        <end position="798"/>
    </location>
</feature>
<dbReference type="EMBL" id="KV461511">
    <property type="protein sequence ID" value="OCA14532.1"/>
    <property type="molecule type" value="Genomic_DNA"/>
</dbReference>
<protein>
    <recommendedName>
        <fullName evidence="2">TAF1C helical bundle domain-containing protein</fullName>
    </recommendedName>
</protein>
<dbReference type="GO" id="GO:0006360">
    <property type="term" value="P:transcription by RNA polymerase I"/>
    <property type="evidence" value="ECO:0007669"/>
    <property type="project" value="InterPro"/>
</dbReference>
<organism evidence="3">
    <name type="scientific">Xenopus tropicalis</name>
    <name type="common">Western clawed frog</name>
    <name type="synonym">Silurana tropicalis</name>
    <dbReference type="NCBI Taxonomy" id="8364"/>
    <lineage>
        <taxon>Eukaryota</taxon>
        <taxon>Metazoa</taxon>
        <taxon>Chordata</taxon>
        <taxon>Craniata</taxon>
        <taxon>Vertebrata</taxon>
        <taxon>Euteleostomi</taxon>
        <taxon>Amphibia</taxon>
        <taxon>Batrachia</taxon>
        <taxon>Anura</taxon>
        <taxon>Pipoidea</taxon>
        <taxon>Pipidae</taxon>
        <taxon>Xenopodinae</taxon>
        <taxon>Xenopus</taxon>
        <taxon>Silurana</taxon>
    </lineage>
</organism>
<name>A0A1B8XV64_XENTR</name>
<dbReference type="Pfam" id="PF20642">
    <property type="entry name" value="TAF1C_HB"/>
    <property type="match status" value="2"/>
</dbReference>
<feature type="compositionally biased region" description="Polar residues" evidence="1">
    <location>
        <begin position="712"/>
        <end position="729"/>
    </location>
</feature>
<feature type="compositionally biased region" description="Polar residues" evidence="1">
    <location>
        <begin position="1031"/>
        <end position="1040"/>
    </location>
</feature>
<reference evidence="3" key="1">
    <citation type="submission" date="2009-11" db="EMBL/GenBank/DDBJ databases">
        <authorList>
            <consortium name="US DOE Joint Genome Institute (JGI-PGF)"/>
            <person name="Ottilar R."/>
            <person name="Schmutz J."/>
            <person name="Salamov A."/>
            <person name="Cheng J.F."/>
            <person name="Lucas S."/>
            <person name="Pitluck S."/>
            <person name="Gundlach H."/>
            <person name="Guo Y."/>
            <person name="Haberer G."/>
            <person name="Nasrallah J."/>
            <person name="Mayer K.F.X."/>
            <person name="van de Peer Y."/>
            <person name="Weigel D."/>
            <person name="Grigoriev I.V."/>
        </authorList>
    </citation>
    <scope>NUCLEOTIDE SEQUENCE</scope>
    <source>
        <strain evidence="3">Nigerian</strain>
    </source>
</reference>
<feature type="region of interest" description="Disordered" evidence="1">
    <location>
        <begin position="708"/>
        <end position="806"/>
    </location>
</feature>
<accession>A0A1B8XV64</accession>